<protein>
    <submittedName>
        <fullName evidence="6">Stereocilin</fullName>
    </submittedName>
</protein>
<gene>
    <name evidence="6" type="primary">LOC110506585</name>
</gene>
<feature type="chain" id="PRO_5035429108" evidence="4">
    <location>
        <begin position="26"/>
        <end position="1975"/>
    </location>
</feature>
<feature type="signal peptide" evidence="4">
    <location>
        <begin position="1"/>
        <end position="25"/>
    </location>
</feature>
<accession>A0A8C7R331</accession>
<evidence type="ECO:0000313" key="7">
    <source>
        <dbReference type="Proteomes" id="UP000694395"/>
    </source>
</evidence>
<keyword evidence="7" id="KW-1185">Reference proteome</keyword>
<proteinExistence type="predicted"/>
<dbReference type="OrthoDB" id="9447519at2759"/>
<dbReference type="Proteomes" id="UP000694395">
    <property type="component" value="Chromosome 26"/>
</dbReference>
<evidence type="ECO:0000256" key="1">
    <source>
        <dbReference type="ARBA" id="ARBA00022729"/>
    </source>
</evidence>
<dbReference type="GeneID" id="110506585"/>
<dbReference type="InterPro" id="IPR026664">
    <property type="entry name" value="Stereocilin-rel"/>
</dbReference>
<dbReference type="GO" id="GO:0032426">
    <property type="term" value="C:stereocilium tip"/>
    <property type="evidence" value="ECO:0007669"/>
    <property type="project" value="TreeGrafter"/>
</dbReference>
<organism evidence="6 7">
    <name type="scientific">Oncorhynchus mykiss</name>
    <name type="common">Rainbow trout</name>
    <name type="synonym">Salmo gairdneri</name>
    <dbReference type="NCBI Taxonomy" id="8022"/>
    <lineage>
        <taxon>Eukaryota</taxon>
        <taxon>Metazoa</taxon>
        <taxon>Chordata</taxon>
        <taxon>Craniata</taxon>
        <taxon>Vertebrata</taxon>
        <taxon>Euteleostomi</taxon>
        <taxon>Actinopterygii</taxon>
        <taxon>Neopterygii</taxon>
        <taxon>Teleostei</taxon>
        <taxon>Protacanthopterygii</taxon>
        <taxon>Salmoniformes</taxon>
        <taxon>Salmonidae</taxon>
        <taxon>Salmoninae</taxon>
        <taxon>Oncorhynchus</taxon>
    </lineage>
</organism>
<dbReference type="RefSeq" id="XP_021441986.2">
    <property type="nucleotide sequence ID" value="XM_021586311.2"/>
</dbReference>
<dbReference type="GeneTree" id="ENSGT00950000182957"/>
<dbReference type="InterPro" id="IPR048992">
    <property type="entry name" value="Stereocilin_LRR"/>
</dbReference>
<dbReference type="KEGG" id="omy:110506585"/>
<keyword evidence="2" id="KW-0325">Glycoprotein</keyword>
<evidence type="ECO:0000256" key="3">
    <source>
        <dbReference type="SAM" id="MobiDB-lite"/>
    </source>
</evidence>
<evidence type="ECO:0000313" key="6">
    <source>
        <dbReference type="Ensembl" id="ENSOMYP00000046428.2"/>
    </source>
</evidence>
<keyword evidence="1 4" id="KW-0732">Signal</keyword>
<reference evidence="6" key="3">
    <citation type="submission" date="2025-09" db="UniProtKB">
        <authorList>
            <consortium name="Ensembl"/>
        </authorList>
    </citation>
    <scope>IDENTIFICATION</scope>
</reference>
<dbReference type="PANTHER" id="PTHR23412:SF14">
    <property type="entry name" value="STEREOCILIN-RELATED"/>
    <property type="match status" value="1"/>
</dbReference>
<reference evidence="6" key="2">
    <citation type="submission" date="2025-08" db="UniProtKB">
        <authorList>
            <consortium name="Ensembl"/>
        </authorList>
    </citation>
    <scope>IDENTIFICATION</scope>
</reference>
<dbReference type="Ensembl" id="ENSOMYT00000050504.2">
    <property type="protein sequence ID" value="ENSOMYP00000046428.2"/>
    <property type="gene ID" value="ENSOMYG00000021174.2"/>
</dbReference>
<dbReference type="PANTHER" id="PTHR23412">
    <property type="entry name" value="STEREOCILIN RELATED"/>
    <property type="match status" value="1"/>
</dbReference>
<evidence type="ECO:0000256" key="2">
    <source>
        <dbReference type="ARBA" id="ARBA00023180"/>
    </source>
</evidence>
<dbReference type="GO" id="GO:0060091">
    <property type="term" value="C:kinocilium"/>
    <property type="evidence" value="ECO:0007669"/>
    <property type="project" value="TreeGrafter"/>
</dbReference>
<dbReference type="Pfam" id="PF21058">
    <property type="entry name" value="Stereocilin"/>
    <property type="match status" value="1"/>
</dbReference>
<dbReference type="GO" id="GO:0007160">
    <property type="term" value="P:cell-matrix adhesion"/>
    <property type="evidence" value="ECO:0007669"/>
    <property type="project" value="TreeGrafter"/>
</dbReference>
<feature type="domain" description="Stereocilin LRR" evidence="5">
    <location>
        <begin position="881"/>
        <end position="1283"/>
    </location>
</feature>
<feature type="region of interest" description="Disordered" evidence="3">
    <location>
        <begin position="437"/>
        <end position="492"/>
    </location>
</feature>
<evidence type="ECO:0000256" key="4">
    <source>
        <dbReference type="SAM" id="SignalP"/>
    </source>
</evidence>
<sequence>MAVFRVMRIALLVVLLGNTSNKSSASTKEDQREPIFKELVSILHKGGWWYPSKESASPERTQDQQVHSVVRSIMGSLKTLGLLPSKSMGLPSLQKPVDRHRLSGFLYNISMYLQEMGAEMEERQLVSDEEQLWEKVLQSFIQSEGGAALSQWDSREPPRPSVRLQDWFLSLRGSPHLDGLLGLLQSLMSLSERQPHRPLLDFLSQNWRTVSALLEVALQALVSGTYGQASAGLQGFICALRGHSECAFSVSWLTQFLRFMETRNWKPMVNLHPARMGADQRGGSAAFERLKPFSMPPKVLREEGLSGNATQGNVGDRRDMGGDLDSLHTLLLQALSRSDGGQRAGQLAEQNPALLQGLDGLRRGFLHRVGSSVYGNLRRKVSRVTMALLDDVSSVVDVPQPKHKGRCSVGDLRQLILWGIRHNITWNAQALGFNSQGPPSTPSFLSCPSIEGERGDPRPPPRPSRPRPALSPHRVPKQKQPPSSTPVPRLSRLLKPQSEAVEVGHSHLREMGYFASAEILEAACNASIPGLTGVSNFTVFLYCNLFDGDDGSVNPEVGQVGPDLHATCSDAAWYLSAAEDDFLWVHVCSEFFTHQFNNTVCANTSFWLQRAHQAAEMKDYHYFNQSSIGDLCVQLSGEVVEGGGSPGPDKACLAQLSTRSLSAQDFRRCFLPNISALVSALCGSESPEAHPSYTSLPEGSWAAEYCSRLHNSSHPESIEDTCNYRKWSLQHFTNATLLELCGSTEGLREYVCSNATLYRRLLSAYPQLSDLCFDLDVEQEDRKCFLQWFFDMLPAPYDFDTSQLCVSPAPLLVEALHRLSVCEVDGGERGSWVGAVGYVLRVLDFVVGLSAGLDEGEGEVRQGLGQAILLSSLLDNASFWATLRPDASLSVLQTVGLFLRREQSAALKEDLLSCFSPVLWDLIEREDNSSALRVLMQEYLQMPRESIRTLVMSAEKDAVKRFLSHMHQSWDQLHVETTQSSQRELQAMETMTSAFIHKFPRVTPDLFIDLSQFIPFMSVSDIMSFPTSLMVNTSVLMAIRDHSTEMKSPQKQAFVKRLLQSSVVGDVPSWPPYFLSSILPLLPHLPVSQFQQLTSDQLSPLVEFLGNTSLDGTRGRHVLRTLFIKKRNFTSDNISRLGVLVCYLKPEELRPFLLASPVSSALWQQLALCVSEGLISASGRLSLWLVQAVRPLNASTLPPPALATLRGLLPQLGASFLQSLPSLQLLDLLTQPGLPSFSPAQAFQILSKISQDTNLTMDTLCRLKPLLPGLSPAVLRGIHWSEISGTTHCQCWSTLLPDLKPAHRAMLHRALHEALASNSRNFTAQLQCLLPFVPLRELIEVLDGETFLRDMSLYRDLPWSPQQAQLLFKRTHQSEIITRDTVEDLGHIAGGMSCDWLKLWTNETDFSELLQFVSELPGGVRPALRKCVVEELRQRPEEDLDGISPWFAAELPVNLIESLSNTSLTAVLAHIQQHFVDFLKLPRHKQMALAEKTITVLGNSQGLAEGELRGASVDLLGPLLPFLDRDTLGLVDRGALGLRLDELRGYCLPWDTLKEMAALLTGRDLLGEASAWTVGDVELVGRLLFTLSPKQINSIPLVVLSADTVEEVLAGQWHWENSDVGQACVSQCVDQQGQRERIHSLIRGVVRAQSRRRKVPVPSCGDIRGTFPSAWTANQLSRMAGEELRQCAEVIGQDASLSPDRRRALWVKLRQAYSPVRGLRPEQVLGLGCLVTELGERELQDTNLTDLGVLAYLGALTDWSPKKMRAAVVGVMRKRKLKVEQLGAVEVASLGHLLCGFTLSEINRLDPYNLSMATLFLRELALPCSEQQMEALTARLSSPQAFGPVSTWGPEVFTEIGTLAAGLEDMVLSALVQEQVEGLIPDAIALIPPTKMAVVFSAVQLSWLNVEQAWVVTEKQWAELNSGQRHALGLAQYEGDVLLERRGRNVAPATGSADSLTVCLLSLCCMLWQLSCNTQ</sequence>
<reference evidence="6" key="1">
    <citation type="submission" date="2020-07" db="EMBL/GenBank/DDBJ databases">
        <title>A long reads based de novo assembly of the rainbow trout Arlee double haploid line genome.</title>
        <authorList>
            <person name="Gao G."/>
            <person name="Palti Y."/>
        </authorList>
    </citation>
    <scope>NUCLEOTIDE SEQUENCE [LARGE SCALE GENOMIC DNA]</scope>
</reference>
<dbReference type="GO" id="GO:0009986">
    <property type="term" value="C:cell surface"/>
    <property type="evidence" value="ECO:0007669"/>
    <property type="project" value="TreeGrafter"/>
</dbReference>
<name>A0A8C7R331_ONCMY</name>
<evidence type="ECO:0000259" key="5">
    <source>
        <dbReference type="Pfam" id="PF21058"/>
    </source>
</evidence>
<feature type="compositionally biased region" description="Polar residues" evidence="3">
    <location>
        <begin position="437"/>
        <end position="446"/>
    </location>
</feature>